<dbReference type="AlphaFoldDB" id="A0A1G4G389"/>
<sequence>MKRVAIQGGLGAYHDIAARTYFGEEIEIVPCLTFKEIFLRAREERELIGIMAIENTIAGGLLLNHDLLKLNDMKIVGEHKLRISHTLSALPGQTVQDIREIISHPMALMQCADFIESLPDVKIVEHEDTALAAKDIMEGKLSGVAAICSKLAAEVYGLEVLRAGIETNKRNFTRFLVLAHEEMVPEIRKSDMIDKASLVFVLPHSEGSLSRVLSVLSFYDINLTRIQSLPIIGREWEYQFYIDLTFASYERYQQSIKAILPLVGNLKILGEYVEDKHIIAD</sequence>
<dbReference type="InterPro" id="IPR045865">
    <property type="entry name" value="ACT-like_dom_sf"/>
</dbReference>
<comment type="catalytic activity">
    <reaction evidence="7">
        <text>prephenate + H(+) = 3-phenylpyruvate + CO2 + H2O</text>
        <dbReference type="Rhea" id="RHEA:21648"/>
        <dbReference type="ChEBI" id="CHEBI:15377"/>
        <dbReference type="ChEBI" id="CHEBI:15378"/>
        <dbReference type="ChEBI" id="CHEBI:16526"/>
        <dbReference type="ChEBI" id="CHEBI:18005"/>
        <dbReference type="ChEBI" id="CHEBI:29934"/>
        <dbReference type="EC" id="4.2.1.51"/>
    </reaction>
</comment>
<evidence type="ECO:0000259" key="10">
    <source>
        <dbReference type="PROSITE" id="PS51671"/>
    </source>
</evidence>
<evidence type="ECO:0000256" key="1">
    <source>
        <dbReference type="ARBA" id="ARBA00004741"/>
    </source>
</evidence>
<dbReference type="Proteomes" id="UP000178485">
    <property type="component" value="Chromosome i"/>
</dbReference>
<reference evidence="11 12" key="1">
    <citation type="submission" date="2016-08" db="EMBL/GenBank/DDBJ databases">
        <authorList>
            <person name="Seilhamer J.J."/>
        </authorList>
    </citation>
    <scope>NUCLEOTIDE SEQUENCE [LARGE SCALE GENOMIC DNA]</scope>
    <source>
        <strain evidence="11">ING2-E5A</strain>
    </source>
</reference>
<accession>A0A1G4G389</accession>
<keyword evidence="12" id="KW-1185">Reference proteome</keyword>
<dbReference type="EC" id="4.2.1.51" evidence="2"/>
<feature type="site" description="Essential for prephenate dehydratase activity" evidence="8">
    <location>
        <position position="173"/>
    </location>
</feature>
<dbReference type="SUPFAM" id="SSF55021">
    <property type="entry name" value="ACT-like"/>
    <property type="match status" value="1"/>
</dbReference>
<dbReference type="EMBL" id="LT608328">
    <property type="protein sequence ID" value="SCM55119.1"/>
    <property type="molecule type" value="Genomic_DNA"/>
</dbReference>
<keyword evidence="5" id="KW-0584">Phenylalanine biosynthesis</keyword>
<feature type="domain" description="Prephenate dehydratase" evidence="9">
    <location>
        <begin position="3"/>
        <end position="180"/>
    </location>
</feature>
<dbReference type="Pfam" id="PF00800">
    <property type="entry name" value="PDT"/>
    <property type="match status" value="1"/>
</dbReference>
<gene>
    <name evidence="11" type="primary">pheA</name>
    <name evidence="11" type="ORF">ING2E5A_0031</name>
</gene>
<organism evidence="11 12">
    <name type="scientific">Petrimonas mucosa</name>
    <dbReference type="NCBI Taxonomy" id="1642646"/>
    <lineage>
        <taxon>Bacteria</taxon>
        <taxon>Pseudomonadati</taxon>
        <taxon>Bacteroidota</taxon>
        <taxon>Bacteroidia</taxon>
        <taxon>Bacteroidales</taxon>
        <taxon>Dysgonomonadaceae</taxon>
        <taxon>Petrimonas</taxon>
    </lineage>
</organism>
<comment type="pathway">
    <text evidence="1">Amino-acid biosynthesis; L-phenylalanine biosynthesis; phenylpyruvate from prephenate: step 1/1.</text>
</comment>
<dbReference type="PROSITE" id="PS51171">
    <property type="entry name" value="PREPHENATE_DEHYDR_3"/>
    <property type="match status" value="1"/>
</dbReference>
<evidence type="ECO:0000313" key="12">
    <source>
        <dbReference type="Proteomes" id="UP000178485"/>
    </source>
</evidence>
<keyword evidence="4" id="KW-0057">Aromatic amino acid biosynthesis</keyword>
<keyword evidence="11" id="KW-0413">Isomerase</keyword>
<name>A0A1G4G389_9BACT</name>
<evidence type="ECO:0000256" key="7">
    <source>
        <dbReference type="ARBA" id="ARBA00047848"/>
    </source>
</evidence>
<dbReference type="GO" id="GO:0009094">
    <property type="term" value="P:L-phenylalanine biosynthetic process"/>
    <property type="evidence" value="ECO:0007669"/>
    <property type="project" value="UniProtKB-UniPathway"/>
</dbReference>
<evidence type="ECO:0000256" key="2">
    <source>
        <dbReference type="ARBA" id="ARBA00013147"/>
    </source>
</evidence>
<evidence type="ECO:0000256" key="8">
    <source>
        <dbReference type="PIRSR" id="PIRSR001500-2"/>
    </source>
</evidence>
<feature type="domain" description="ACT" evidence="10">
    <location>
        <begin position="197"/>
        <end position="273"/>
    </location>
</feature>
<dbReference type="GO" id="GO:0016853">
    <property type="term" value="F:isomerase activity"/>
    <property type="evidence" value="ECO:0007669"/>
    <property type="project" value="UniProtKB-KW"/>
</dbReference>
<keyword evidence="6" id="KW-0456">Lyase</keyword>
<dbReference type="Gene3D" id="3.40.190.10">
    <property type="entry name" value="Periplasmic binding protein-like II"/>
    <property type="match status" value="2"/>
</dbReference>
<evidence type="ECO:0000259" key="9">
    <source>
        <dbReference type="PROSITE" id="PS51171"/>
    </source>
</evidence>
<dbReference type="CDD" id="cd13631">
    <property type="entry name" value="PBP2_Ct-PDT_like"/>
    <property type="match status" value="1"/>
</dbReference>
<evidence type="ECO:0000256" key="4">
    <source>
        <dbReference type="ARBA" id="ARBA00023141"/>
    </source>
</evidence>
<evidence type="ECO:0000313" key="11">
    <source>
        <dbReference type="EMBL" id="SCM55119.1"/>
    </source>
</evidence>
<dbReference type="InterPro" id="IPR001086">
    <property type="entry name" value="Preph_deHydtase"/>
</dbReference>
<dbReference type="PANTHER" id="PTHR21022:SF19">
    <property type="entry name" value="PREPHENATE DEHYDRATASE-RELATED"/>
    <property type="match status" value="1"/>
</dbReference>
<dbReference type="STRING" id="1642646.ING2E5A_0031"/>
<dbReference type="PANTHER" id="PTHR21022">
    <property type="entry name" value="PREPHENATE DEHYDRATASE P PROTEIN"/>
    <property type="match status" value="1"/>
</dbReference>
<protein>
    <recommendedName>
        <fullName evidence="2">prephenate dehydratase</fullName>
        <ecNumber evidence="2">4.2.1.51</ecNumber>
    </recommendedName>
</protein>
<dbReference type="PIRSF" id="PIRSF001500">
    <property type="entry name" value="Chor_mut_pdt_Ppr"/>
    <property type="match status" value="1"/>
</dbReference>
<dbReference type="UniPathway" id="UPA00121">
    <property type="reaction ID" value="UER00345"/>
</dbReference>
<dbReference type="CDD" id="cd04905">
    <property type="entry name" value="ACT_CM-PDT"/>
    <property type="match status" value="1"/>
</dbReference>
<dbReference type="Gene3D" id="3.30.70.260">
    <property type="match status" value="1"/>
</dbReference>
<dbReference type="KEGG" id="pmuc:ING2E5A_0031"/>
<dbReference type="GO" id="GO:0004664">
    <property type="term" value="F:prephenate dehydratase activity"/>
    <property type="evidence" value="ECO:0007669"/>
    <property type="project" value="UniProtKB-EC"/>
</dbReference>
<proteinExistence type="predicted"/>
<dbReference type="RefSeq" id="WP_071135667.1">
    <property type="nucleotide sequence ID" value="NZ_LT608328.1"/>
</dbReference>
<keyword evidence="3" id="KW-0028">Amino-acid biosynthesis</keyword>
<evidence type="ECO:0000256" key="6">
    <source>
        <dbReference type="ARBA" id="ARBA00023239"/>
    </source>
</evidence>
<dbReference type="InterPro" id="IPR008242">
    <property type="entry name" value="Chor_mutase/pphenate_deHydtase"/>
</dbReference>
<evidence type="ECO:0000256" key="3">
    <source>
        <dbReference type="ARBA" id="ARBA00022605"/>
    </source>
</evidence>
<evidence type="ECO:0000256" key="5">
    <source>
        <dbReference type="ARBA" id="ARBA00023222"/>
    </source>
</evidence>
<dbReference type="InterPro" id="IPR002912">
    <property type="entry name" value="ACT_dom"/>
</dbReference>
<dbReference type="SUPFAM" id="SSF53850">
    <property type="entry name" value="Periplasmic binding protein-like II"/>
    <property type="match status" value="1"/>
</dbReference>
<dbReference type="PROSITE" id="PS51671">
    <property type="entry name" value="ACT"/>
    <property type="match status" value="1"/>
</dbReference>
<dbReference type="GO" id="GO:0005737">
    <property type="term" value="C:cytoplasm"/>
    <property type="evidence" value="ECO:0007669"/>
    <property type="project" value="TreeGrafter"/>
</dbReference>